<protein>
    <submittedName>
        <fullName evidence="6">DNA-binding transcriptional regulator of sugar metabolism, DeoR/GlpR family</fullName>
    </submittedName>
</protein>
<dbReference type="InterPro" id="IPR037171">
    <property type="entry name" value="NagB/RpiA_transferase-like"/>
</dbReference>
<organism evidence="6 7">
    <name type="scientific">Chitinophaga eiseniae</name>
    <dbReference type="NCBI Taxonomy" id="634771"/>
    <lineage>
        <taxon>Bacteria</taxon>
        <taxon>Pseudomonadati</taxon>
        <taxon>Bacteroidota</taxon>
        <taxon>Chitinophagia</taxon>
        <taxon>Chitinophagales</taxon>
        <taxon>Chitinophagaceae</taxon>
        <taxon>Chitinophaga</taxon>
    </lineage>
</organism>
<feature type="domain" description="HTH deoR-type" evidence="5">
    <location>
        <begin position="3"/>
        <end position="58"/>
    </location>
</feature>
<dbReference type="EMBL" id="FUWZ01000005">
    <property type="protein sequence ID" value="SKA41320.1"/>
    <property type="molecule type" value="Genomic_DNA"/>
</dbReference>
<evidence type="ECO:0000256" key="4">
    <source>
        <dbReference type="ARBA" id="ARBA00023163"/>
    </source>
</evidence>
<evidence type="ECO:0000256" key="1">
    <source>
        <dbReference type="ARBA" id="ARBA00022491"/>
    </source>
</evidence>
<dbReference type="InterPro" id="IPR036388">
    <property type="entry name" value="WH-like_DNA-bd_sf"/>
</dbReference>
<dbReference type="PROSITE" id="PS00894">
    <property type="entry name" value="HTH_DEOR_1"/>
    <property type="match status" value="1"/>
</dbReference>
<dbReference type="PANTHER" id="PTHR30363">
    <property type="entry name" value="HTH-TYPE TRANSCRIPTIONAL REGULATOR SRLR-RELATED"/>
    <property type="match status" value="1"/>
</dbReference>
<dbReference type="Proteomes" id="UP000190367">
    <property type="component" value="Unassembled WGS sequence"/>
</dbReference>
<keyword evidence="7" id="KW-1185">Reference proteome</keyword>
<dbReference type="STRING" id="634771.SAMN04488128_105413"/>
<dbReference type="AlphaFoldDB" id="A0A1T4TLI0"/>
<dbReference type="InterPro" id="IPR050313">
    <property type="entry name" value="Carb_Metab_HTH_regulators"/>
</dbReference>
<accession>A0A1T4TLI0</accession>
<dbReference type="SMART" id="SM01134">
    <property type="entry name" value="DeoRC"/>
    <property type="match status" value="1"/>
</dbReference>
<dbReference type="OrthoDB" id="9798651at2"/>
<name>A0A1T4TLI0_9BACT</name>
<evidence type="ECO:0000256" key="3">
    <source>
        <dbReference type="ARBA" id="ARBA00023125"/>
    </source>
</evidence>
<dbReference type="PANTHER" id="PTHR30363:SF4">
    <property type="entry name" value="GLYCEROL-3-PHOSPHATE REGULON REPRESSOR"/>
    <property type="match status" value="1"/>
</dbReference>
<dbReference type="InterPro" id="IPR014036">
    <property type="entry name" value="DeoR-like_C"/>
</dbReference>
<proteinExistence type="predicted"/>
<keyword evidence="1" id="KW-0678">Repressor</keyword>
<dbReference type="GO" id="GO:0003700">
    <property type="term" value="F:DNA-binding transcription factor activity"/>
    <property type="evidence" value="ECO:0007669"/>
    <property type="project" value="InterPro"/>
</dbReference>
<evidence type="ECO:0000256" key="2">
    <source>
        <dbReference type="ARBA" id="ARBA00023015"/>
    </source>
</evidence>
<reference evidence="7" key="1">
    <citation type="submission" date="2017-02" db="EMBL/GenBank/DDBJ databases">
        <authorList>
            <person name="Varghese N."/>
            <person name="Submissions S."/>
        </authorList>
    </citation>
    <scope>NUCLEOTIDE SEQUENCE [LARGE SCALE GENOMIC DNA]</scope>
    <source>
        <strain evidence="7">DSM 22224</strain>
    </source>
</reference>
<dbReference type="RefSeq" id="WP_078672212.1">
    <property type="nucleotide sequence ID" value="NZ_FUWZ01000005.1"/>
</dbReference>
<dbReference type="GO" id="GO:0003677">
    <property type="term" value="F:DNA binding"/>
    <property type="evidence" value="ECO:0007669"/>
    <property type="project" value="UniProtKB-KW"/>
</dbReference>
<dbReference type="InterPro" id="IPR001034">
    <property type="entry name" value="DeoR_HTH"/>
</dbReference>
<keyword evidence="2" id="KW-0805">Transcription regulation</keyword>
<dbReference type="InterPro" id="IPR036390">
    <property type="entry name" value="WH_DNA-bd_sf"/>
</dbReference>
<sequence length="249" mass="27676">MLKEERQAFIMKQINLHNKVLSTDISAMLSISEDTVRRDLKEMAEEGKVLKVHGGAIGRSFHYPFDEGNSVYAQAAKKQIAEKTLKLLKNDMVVLTGGGTTMIELAKAIPVNLRATFFTISPLVALQLVEHPNLTVITIGGQLSRSSHIHIGASVINQLSEIKVDLCLMGANGFSIQDGMTESDWEVVQVKRAMLRATNKMAILSIAEKLNSSQRMKVCDLNQINYLITELEPDNHFLGAYQHLDLQLF</sequence>
<dbReference type="SUPFAM" id="SSF46785">
    <property type="entry name" value="Winged helix' DNA-binding domain"/>
    <property type="match status" value="1"/>
</dbReference>
<dbReference type="InterPro" id="IPR018356">
    <property type="entry name" value="Tscrpt_reg_HTH_DeoR_CS"/>
</dbReference>
<dbReference type="PRINTS" id="PR00037">
    <property type="entry name" value="HTHLACR"/>
</dbReference>
<dbReference type="PROSITE" id="PS51000">
    <property type="entry name" value="HTH_DEOR_2"/>
    <property type="match status" value="1"/>
</dbReference>
<dbReference type="Pfam" id="PF00455">
    <property type="entry name" value="DeoRC"/>
    <property type="match status" value="1"/>
</dbReference>
<evidence type="ECO:0000259" key="5">
    <source>
        <dbReference type="PROSITE" id="PS51000"/>
    </source>
</evidence>
<keyword evidence="3 6" id="KW-0238">DNA-binding</keyword>
<dbReference type="Gene3D" id="3.40.50.1360">
    <property type="match status" value="1"/>
</dbReference>
<dbReference type="SUPFAM" id="SSF100950">
    <property type="entry name" value="NagB/RpiA/CoA transferase-like"/>
    <property type="match status" value="1"/>
</dbReference>
<dbReference type="Pfam" id="PF08220">
    <property type="entry name" value="HTH_DeoR"/>
    <property type="match status" value="1"/>
</dbReference>
<keyword evidence="4" id="KW-0804">Transcription</keyword>
<evidence type="ECO:0000313" key="7">
    <source>
        <dbReference type="Proteomes" id="UP000190367"/>
    </source>
</evidence>
<evidence type="ECO:0000313" key="6">
    <source>
        <dbReference type="EMBL" id="SKA41320.1"/>
    </source>
</evidence>
<gene>
    <name evidence="6" type="ORF">SAMN04488128_105413</name>
</gene>
<dbReference type="SMART" id="SM00420">
    <property type="entry name" value="HTH_DEOR"/>
    <property type="match status" value="1"/>
</dbReference>
<dbReference type="Gene3D" id="1.10.10.10">
    <property type="entry name" value="Winged helix-like DNA-binding domain superfamily/Winged helix DNA-binding domain"/>
    <property type="match status" value="1"/>
</dbReference>